<dbReference type="InterPro" id="IPR011604">
    <property type="entry name" value="PDDEXK-like_dom_sf"/>
</dbReference>
<reference evidence="1 2" key="1">
    <citation type="submission" date="2006-04" db="EMBL/GenBank/DDBJ databases">
        <authorList>
            <person name="Giovannoni S.J."/>
            <person name="Cho J.-C."/>
            <person name="Ferriera S."/>
            <person name="Johnson J."/>
            <person name="Kravitz S."/>
            <person name="Halpern A."/>
            <person name="Remington K."/>
            <person name="Beeson K."/>
            <person name="Tran B."/>
            <person name="Rogers Y.-H."/>
            <person name="Friedman R."/>
            <person name="Venter J.C."/>
        </authorList>
    </citation>
    <scope>NUCLEOTIDE SEQUENCE [LARGE SCALE GENOMIC DNA]</scope>
    <source>
        <strain evidence="1 2">HTCC1002</strain>
    </source>
</reference>
<dbReference type="AlphaFoldDB" id="Q1V1P4"/>
<protein>
    <recommendedName>
        <fullName evidence="3">PD-(D/E)XK endonuclease-like domain-containing protein</fullName>
    </recommendedName>
</protein>
<evidence type="ECO:0008006" key="3">
    <source>
        <dbReference type="Google" id="ProtNLM"/>
    </source>
</evidence>
<dbReference type="HOGENOM" id="CLU_084008_0_0_5"/>
<proteinExistence type="predicted"/>
<accession>Q1V1P4</accession>
<dbReference type="EMBL" id="AAPV01000001">
    <property type="protein sequence ID" value="EAS84834.1"/>
    <property type="molecule type" value="Genomic_DNA"/>
</dbReference>
<evidence type="ECO:0000313" key="1">
    <source>
        <dbReference type="EMBL" id="EAS84834.1"/>
    </source>
</evidence>
<name>Q1V1P4_PELU1</name>
<dbReference type="Gene3D" id="3.90.320.10">
    <property type="match status" value="1"/>
</dbReference>
<organism evidence="1 2">
    <name type="scientific">Pelagibacter ubique (strain HTCC1002)</name>
    <dbReference type="NCBI Taxonomy" id="314261"/>
    <lineage>
        <taxon>Bacteria</taxon>
        <taxon>Pseudomonadati</taxon>
        <taxon>Pseudomonadota</taxon>
        <taxon>Alphaproteobacteria</taxon>
        <taxon>Candidatus Pelagibacterales</taxon>
        <taxon>Candidatus Pelagibacteraceae</taxon>
        <taxon>Candidatus Pelagibacter</taxon>
    </lineage>
</organism>
<gene>
    <name evidence="1" type="ORF">PU1002_03916</name>
</gene>
<dbReference type="PANTHER" id="PTHR31340:SF3">
    <property type="entry name" value="MITOCHONDRIAL GENOME MAINTENANCE EXONUCLEASE 1"/>
    <property type="match status" value="1"/>
</dbReference>
<dbReference type="Proteomes" id="UP000005306">
    <property type="component" value="Unassembled WGS sequence"/>
</dbReference>
<sequence>MTIQNKQKINFFFSSIPLITNYMQWNNKFTYPKSMRSMVSGSRMYAVNQEKLPSVTSILQATQSEEKKASLANWKARVGAAEANRIKNDASSRGTSMHSHLEKYLLGQLNLELLEEEASKSKKMADEIIEQGIKGKLSEIYGTEATLYYPGKYAGTCDAVGVYEGQETIIDFKQSNKPKKEEWIEDYYLQLGAYSLAHNVVHNSKITQGIVLLCTVDNLFQDFRIQGEKLEEYQNKFLEKVEQYYHQRNMN</sequence>
<comment type="caution">
    <text evidence="1">The sequence shown here is derived from an EMBL/GenBank/DDBJ whole genome shotgun (WGS) entry which is preliminary data.</text>
</comment>
<dbReference type="PANTHER" id="PTHR31340">
    <property type="entry name" value="MITOCHONDRIAL GENOME MAINTENANCE EXONUCLEASE 1"/>
    <property type="match status" value="1"/>
</dbReference>
<evidence type="ECO:0000313" key="2">
    <source>
        <dbReference type="Proteomes" id="UP000005306"/>
    </source>
</evidence>